<evidence type="ECO:0000313" key="1">
    <source>
        <dbReference type="EMBL" id="MXU90337.1"/>
    </source>
</evidence>
<dbReference type="EMBL" id="GIFC01008254">
    <property type="protein sequence ID" value="MXU90337.1"/>
    <property type="molecule type" value="Transcribed_RNA"/>
</dbReference>
<proteinExistence type="predicted"/>
<dbReference type="AlphaFoldDB" id="A0A6B0UKQ0"/>
<name>A0A6B0UKQ0_IXORI</name>
<sequence>MALNVAATAPFTRWGSWWTSRLTGRLFLLTIQAWPSTSAALYLCLGSTWSIFWTRCFAGHEMLAQFPDMRSNRPSPILANMWFGVSLGPLAKGVCPASIVYSSTPMLQMSQASS</sequence>
<accession>A0A6B0UKQ0</accession>
<organism evidence="1">
    <name type="scientific">Ixodes ricinus</name>
    <name type="common">Common tick</name>
    <name type="synonym">Acarus ricinus</name>
    <dbReference type="NCBI Taxonomy" id="34613"/>
    <lineage>
        <taxon>Eukaryota</taxon>
        <taxon>Metazoa</taxon>
        <taxon>Ecdysozoa</taxon>
        <taxon>Arthropoda</taxon>
        <taxon>Chelicerata</taxon>
        <taxon>Arachnida</taxon>
        <taxon>Acari</taxon>
        <taxon>Parasitiformes</taxon>
        <taxon>Ixodida</taxon>
        <taxon>Ixodoidea</taxon>
        <taxon>Ixodidae</taxon>
        <taxon>Ixodinae</taxon>
        <taxon>Ixodes</taxon>
    </lineage>
</organism>
<reference evidence="1" key="1">
    <citation type="submission" date="2019-12" db="EMBL/GenBank/DDBJ databases">
        <title>An insight into the sialome of adult female Ixodes ricinus ticks feeding for 6 days.</title>
        <authorList>
            <person name="Perner J."/>
            <person name="Ribeiro J.M.C."/>
        </authorList>
    </citation>
    <scope>NUCLEOTIDE SEQUENCE</scope>
    <source>
        <strain evidence="1">Semi-engorged</strain>
        <tissue evidence="1">Salivary glands</tissue>
    </source>
</reference>
<protein>
    <submittedName>
        <fullName evidence="1">Putative secreted protein</fullName>
    </submittedName>
</protein>